<reference evidence="6 7" key="1">
    <citation type="submission" date="2018-04" db="EMBL/GenBank/DDBJ databases">
        <title>Genomic Encyclopedia of Type Strains, Phase IV (KMG-IV): sequencing the most valuable type-strain genomes for metagenomic binning, comparative biology and taxonomic classification.</title>
        <authorList>
            <person name="Goeker M."/>
        </authorList>
    </citation>
    <scope>NUCLEOTIDE SEQUENCE [LARGE SCALE GENOMIC DNA]</scope>
    <source>
        <strain evidence="6 7">DSM 10065</strain>
    </source>
</reference>
<keyword evidence="1" id="KW-0805">Transcription regulation</keyword>
<dbReference type="EMBL" id="QEKO01000002">
    <property type="protein sequence ID" value="PVY62600.1"/>
    <property type="molecule type" value="Genomic_DNA"/>
</dbReference>
<evidence type="ECO:0000259" key="5">
    <source>
        <dbReference type="PROSITE" id="PS50977"/>
    </source>
</evidence>
<feature type="DNA-binding region" description="H-T-H motif" evidence="4">
    <location>
        <begin position="30"/>
        <end position="49"/>
    </location>
</feature>
<organism evidence="6 7">
    <name type="scientific">Pusillimonas noertemannii</name>
    <dbReference type="NCBI Taxonomy" id="305977"/>
    <lineage>
        <taxon>Bacteria</taxon>
        <taxon>Pseudomonadati</taxon>
        <taxon>Pseudomonadota</taxon>
        <taxon>Betaproteobacteria</taxon>
        <taxon>Burkholderiales</taxon>
        <taxon>Alcaligenaceae</taxon>
        <taxon>Pusillimonas</taxon>
    </lineage>
</organism>
<comment type="caution">
    <text evidence="6">The sequence shown here is derived from an EMBL/GenBank/DDBJ whole genome shotgun (WGS) entry which is preliminary data.</text>
</comment>
<accession>A0A2U1CNK9</accession>
<dbReference type="InterPro" id="IPR050109">
    <property type="entry name" value="HTH-type_TetR-like_transc_reg"/>
</dbReference>
<gene>
    <name evidence="6" type="ORF">C7440_2094</name>
</gene>
<evidence type="ECO:0000313" key="7">
    <source>
        <dbReference type="Proteomes" id="UP000246145"/>
    </source>
</evidence>
<dbReference type="InterPro" id="IPR001647">
    <property type="entry name" value="HTH_TetR"/>
</dbReference>
<dbReference type="Gene3D" id="1.10.357.10">
    <property type="entry name" value="Tetracycline Repressor, domain 2"/>
    <property type="match status" value="1"/>
</dbReference>
<evidence type="ECO:0000256" key="4">
    <source>
        <dbReference type="PROSITE-ProRule" id="PRU00335"/>
    </source>
</evidence>
<keyword evidence="2 4" id="KW-0238">DNA-binding</keyword>
<evidence type="ECO:0000256" key="3">
    <source>
        <dbReference type="ARBA" id="ARBA00023163"/>
    </source>
</evidence>
<dbReference type="Pfam" id="PF00440">
    <property type="entry name" value="TetR_N"/>
    <property type="match status" value="1"/>
</dbReference>
<name>A0A2U1CNK9_9BURK</name>
<dbReference type="Proteomes" id="UP000246145">
    <property type="component" value="Unassembled WGS sequence"/>
</dbReference>
<evidence type="ECO:0000256" key="2">
    <source>
        <dbReference type="ARBA" id="ARBA00023125"/>
    </source>
</evidence>
<feature type="domain" description="HTH tetR-type" evidence="5">
    <location>
        <begin position="7"/>
        <end position="67"/>
    </location>
</feature>
<dbReference type="GO" id="GO:0003700">
    <property type="term" value="F:DNA-binding transcription factor activity"/>
    <property type="evidence" value="ECO:0007669"/>
    <property type="project" value="TreeGrafter"/>
</dbReference>
<evidence type="ECO:0000313" key="6">
    <source>
        <dbReference type="EMBL" id="PVY62600.1"/>
    </source>
</evidence>
<dbReference type="GO" id="GO:0000976">
    <property type="term" value="F:transcription cis-regulatory region binding"/>
    <property type="evidence" value="ECO:0007669"/>
    <property type="project" value="TreeGrafter"/>
</dbReference>
<dbReference type="AlphaFoldDB" id="A0A2U1CNK9"/>
<keyword evidence="7" id="KW-1185">Reference proteome</keyword>
<dbReference type="InterPro" id="IPR009057">
    <property type="entry name" value="Homeodomain-like_sf"/>
</dbReference>
<dbReference type="PANTHER" id="PTHR30055:SF234">
    <property type="entry name" value="HTH-TYPE TRANSCRIPTIONAL REGULATOR BETI"/>
    <property type="match status" value="1"/>
</dbReference>
<dbReference type="PRINTS" id="PR00455">
    <property type="entry name" value="HTHTETR"/>
</dbReference>
<dbReference type="SUPFAM" id="SSF46689">
    <property type="entry name" value="Homeodomain-like"/>
    <property type="match status" value="1"/>
</dbReference>
<sequence>MVQIRKVEVEQAIVSAARDLFMQHGYAGTRIPQVAKAAGVSPANIYVYFGSKLELLNRVYEQWFAERLDELRNELEQCRTHEDKLRKLVMAIWRDLPAADNGFCNSLIEALSAPGNKEKYSSSLRVTVEQGLVSMLSVCLPALAHQQHHAAAKFLLMAFDGYALNYHLNSGETASEEDVAFLCGLLLR</sequence>
<keyword evidence="3" id="KW-0804">Transcription</keyword>
<dbReference type="PANTHER" id="PTHR30055">
    <property type="entry name" value="HTH-TYPE TRANSCRIPTIONAL REGULATOR RUTR"/>
    <property type="match status" value="1"/>
</dbReference>
<dbReference type="PROSITE" id="PS50977">
    <property type="entry name" value="HTH_TETR_2"/>
    <property type="match status" value="1"/>
</dbReference>
<protein>
    <submittedName>
        <fullName evidence="6">TetR family transcriptional regulator</fullName>
    </submittedName>
</protein>
<proteinExistence type="predicted"/>
<evidence type="ECO:0000256" key="1">
    <source>
        <dbReference type="ARBA" id="ARBA00023015"/>
    </source>
</evidence>